<dbReference type="Proteomes" id="UP001243330">
    <property type="component" value="Unassembled WGS sequence"/>
</dbReference>
<dbReference type="AlphaFoldDB" id="A0AAD9EL23"/>
<gene>
    <name evidence="2" type="ORF">CCHR01_04951</name>
</gene>
<reference evidence="2" key="1">
    <citation type="submission" date="2023-01" db="EMBL/GenBank/DDBJ databases">
        <title>Colletotrichum chrysophilum M932 genome sequence.</title>
        <authorList>
            <person name="Baroncelli R."/>
        </authorList>
    </citation>
    <scope>NUCLEOTIDE SEQUENCE</scope>
    <source>
        <strain evidence="2">M932</strain>
    </source>
</reference>
<keyword evidence="3" id="KW-1185">Reference proteome</keyword>
<feature type="region of interest" description="Disordered" evidence="1">
    <location>
        <begin position="66"/>
        <end position="86"/>
    </location>
</feature>
<proteinExistence type="predicted"/>
<evidence type="ECO:0000256" key="1">
    <source>
        <dbReference type="SAM" id="MobiDB-lite"/>
    </source>
</evidence>
<organism evidence="2 3">
    <name type="scientific">Colletotrichum chrysophilum</name>
    <dbReference type="NCBI Taxonomy" id="1836956"/>
    <lineage>
        <taxon>Eukaryota</taxon>
        <taxon>Fungi</taxon>
        <taxon>Dikarya</taxon>
        <taxon>Ascomycota</taxon>
        <taxon>Pezizomycotina</taxon>
        <taxon>Sordariomycetes</taxon>
        <taxon>Hypocreomycetidae</taxon>
        <taxon>Glomerellales</taxon>
        <taxon>Glomerellaceae</taxon>
        <taxon>Colletotrichum</taxon>
        <taxon>Colletotrichum gloeosporioides species complex</taxon>
    </lineage>
</organism>
<accession>A0AAD9EL23</accession>
<protein>
    <submittedName>
        <fullName evidence="2">Uncharacterized protein</fullName>
    </submittedName>
</protein>
<sequence>MTGGADSRRLEDYCQPLFWNVTQRAGHPAISGTHGIHGIRGRAHVSSRATAVQVELGGCLLRGETHDLSSDKHSIDAAERTGVHLD</sequence>
<evidence type="ECO:0000313" key="2">
    <source>
        <dbReference type="EMBL" id="KAK1852405.1"/>
    </source>
</evidence>
<evidence type="ECO:0000313" key="3">
    <source>
        <dbReference type="Proteomes" id="UP001243330"/>
    </source>
</evidence>
<dbReference type="EMBL" id="JAQOWY010000075">
    <property type="protein sequence ID" value="KAK1852405.1"/>
    <property type="molecule type" value="Genomic_DNA"/>
</dbReference>
<comment type="caution">
    <text evidence="2">The sequence shown here is derived from an EMBL/GenBank/DDBJ whole genome shotgun (WGS) entry which is preliminary data.</text>
</comment>
<name>A0AAD9EL23_9PEZI</name>